<gene>
    <name evidence="1" type="ORF">RHSIM_Rhsim02G0115900</name>
</gene>
<dbReference type="Proteomes" id="UP000626092">
    <property type="component" value="Unassembled WGS sequence"/>
</dbReference>
<dbReference type="EMBL" id="WJXA01000002">
    <property type="protein sequence ID" value="KAF7150781.1"/>
    <property type="molecule type" value="Genomic_DNA"/>
</dbReference>
<organism evidence="1 2">
    <name type="scientific">Rhododendron simsii</name>
    <name type="common">Sims's rhododendron</name>
    <dbReference type="NCBI Taxonomy" id="118357"/>
    <lineage>
        <taxon>Eukaryota</taxon>
        <taxon>Viridiplantae</taxon>
        <taxon>Streptophyta</taxon>
        <taxon>Embryophyta</taxon>
        <taxon>Tracheophyta</taxon>
        <taxon>Spermatophyta</taxon>
        <taxon>Magnoliopsida</taxon>
        <taxon>eudicotyledons</taxon>
        <taxon>Gunneridae</taxon>
        <taxon>Pentapetalae</taxon>
        <taxon>asterids</taxon>
        <taxon>Ericales</taxon>
        <taxon>Ericaceae</taxon>
        <taxon>Ericoideae</taxon>
        <taxon>Rhodoreae</taxon>
        <taxon>Rhododendron</taxon>
    </lineage>
</organism>
<evidence type="ECO:0000313" key="2">
    <source>
        <dbReference type="Proteomes" id="UP000626092"/>
    </source>
</evidence>
<comment type="caution">
    <text evidence="1">The sequence shown here is derived from an EMBL/GenBank/DDBJ whole genome shotgun (WGS) entry which is preliminary data.</text>
</comment>
<name>A0A834HAA2_RHOSS</name>
<evidence type="ECO:0000313" key="1">
    <source>
        <dbReference type="EMBL" id="KAF7150781.1"/>
    </source>
</evidence>
<dbReference type="AlphaFoldDB" id="A0A834HAA2"/>
<reference evidence="1" key="1">
    <citation type="submission" date="2019-11" db="EMBL/GenBank/DDBJ databases">
        <authorList>
            <person name="Liu Y."/>
            <person name="Hou J."/>
            <person name="Li T.-Q."/>
            <person name="Guan C.-H."/>
            <person name="Wu X."/>
            <person name="Wu H.-Z."/>
            <person name="Ling F."/>
            <person name="Zhang R."/>
            <person name="Shi X.-G."/>
            <person name="Ren J.-P."/>
            <person name="Chen E.-F."/>
            <person name="Sun J.-M."/>
        </authorList>
    </citation>
    <scope>NUCLEOTIDE SEQUENCE</scope>
    <source>
        <strain evidence="1">Adult_tree_wgs_1</strain>
        <tissue evidence="1">Leaves</tissue>
    </source>
</reference>
<proteinExistence type="predicted"/>
<sequence>MPKSKSNGVSWTMTFWLKWQRRDGILPETWATGGVLCAPDLANVGPRGYSPETTANCRGCGDSVFIDDAVVVVVVVEAELFAAELGWAFYEESVWSKEAEMEELLLRRETNSGGMG</sequence>
<dbReference type="OrthoDB" id="10604593at2759"/>
<protein>
    <submittedName>
        <fullName evidence="1">Uncharacterized protein</fullName>
    </submittedName>
</protein>
<accession>A0A834HAA2</accession>
<keyword evidence="2" id="KW-1185">Reference proteome</keyword>